<sequence length="71" mass="7553">MRNSDSGVVMRMSDGSRTKPRRSAAGVSPDRTATRTWGSGIPNRAAAWPMPTSGDRRLRSTSTASALSGEM</sequence>
<feature type="compositionally biased region" description="Polar residues" evidence="1">
    <location>
        <begin position="60"/>
        <end position="71"/>
    </location>
</feature>
<comment type="caution">
    <text evidence="2">The sequence shown here is derived from an EMBL/GenBank/DDBJ whole genome shotgun (WGS) entry which is preliminary data.</text>
</comment>
<dbReference type="EMBL" id="JADJIB010000011">
    <property type="protein sequence ID" value="MBK7274710.1"/>
    <property type="molecule type" value="Genomic_DNA"/>
</dbReference>
<proteinExistence type="predicted"/>
<dbReference type="AlphaFoldDB" id="A0A935IM71"/>
<evidence type="ECO:0000256" key="1">
    <source>
        <dbReference type="SAM" id="MobiDB-lite"/>
    </source>
</evidence>
<gene>
    <name evidence="2" type="ORF">IPI13_16685</name>
</gene>
<evidence type="ECO:0000313" key="3">
    <source>
        <dbReference type="Proteomes" id="UP000726105"/>
    </source>
</evidence>
<accession>A0A935IM71</accession>
<organism evidence="2 3">
    <name type="scientific">Candidatus Phosphoribacter hodrii</name>
    <dbReference type="NCBI Taxonomy" id="2953743"/>
    <lineage>
        <taxon>Bacteria</taxon>
        <taxon>Bacillati</taxon>
        <taxon>Actinomycetota</taxon>
        <taxon>Actinomycetes</taxon>
        <taxon>Micrococcales</taxon>
        <taxon>Dermatophilaceae</taxon>
        <taxon>Candidatus Phosphoribacter</taxon>
    </lineage>
</organism>
<reference evidence="2 3" key="1">
    <citation type="submission" date="2020-10" db="EMBL/GenBank/DDBJ databases">
        <title>Connecting structure to function with the recovery of over 1000 high-quality activated sludge metagenome-assembled genomes encoding full-length rRNA genes using long-read sequencing.</title>
        <authorList>
            <person name="Singleton C.M."/>
            <person name="Petriglieri F."/>
            <person name="Kristensen J.M."/>
            <person name="Kirkegaard R.H."/>
            <person name="Michaelsen T.Y."/>
            <person name="Andersen M.H."/>
            <person name="Karst S.M."/>
            <person name="Dueholm M.S."/>
            <person name="Nielsen P.H."/>
            <person name="Albertsen M."/>
        </authorList>
    </citation>
    <scope>NUCLEOTIDE SEQUENCE [LARGE SCALE GENOMIC DNA]</scope>
    <source>
        <strain evidence="2">Ega_18-Q3-R5-49_MAXAC.001</strain>
    </source>
</reference>
<evidence type="ECO:0000313" key="2">
    <source>
        <dbReference type="EMBL" id="MBK7274710.1"/>
    </source>
</evidence>
<dbReference type="Proteomes" id="UP000726105">
    <property type="component" value="Unassembled WGS sequence"/>
</dbReference>
<name>A0A935IM71_9MICO</name>
<protein>
    <submittedName>
        <fullName evidence="2">Uncharacterized protein</fullName>
    </submittedName>
</protein>
<feature type="region of interest" description="Disordered" evidence="1">
    <location>
        <begin position="1"/>
        <end position="71"/>
    </location>
</feature>